<protein>
    <submittedName>
        <fullName evidence="1">Uncharacterized protein</fullName>
    </submittedName>
</protein>
<dbReference type="Proteomes" id="UP000499080">
    <property type="component" value="Unassembled WGS sequence"/>
</dbReference>
<gene>
    <name evidence="1" type="ORF">AVEN_52901_1</name>
</gene>
<evidence type="ECO:0000313" key="1">
    <source>
        <dbReference type="EMBL" id="GBM39542.1"/>
    </source>
</evidence>
<dbReference type="EMBL" id="BGPR01000901">
    <property type="protein sequence ID" value="GBM39542.1"/>
    <property type="molecule type" value="Genomic_DNA"/>
</dbReference>
<evidence type="ECO:0000313" key="2">
    <source>
        <dbReference type="Proteomes" id="UP000499080"/>
    </source>
</evidence>
<comment type="caution">
    <text evidence="1">The sequence shown here is derived from an EMBL/GenBank/DDBJ whole genome shotgun (WGS) entry which is preliminary data.</text>
</comment>
<keyword evidence="2" id="KW-1185">Reference proteome</keyword>
<sequence length="103" mass="11978">MFYKDTADEFDDTDVTAAGKNLGLKQRYERVTGGKIFDMCGILHIDLGTQPRLLIRGKRFSAFVESKRQFYSLSYKRFVSSSNQKYKSLYPKMRCIEFHCGRA</sequence>
<accession>A0A4Y2FDV0</accession>
<proteinExistence type="predicted"/>
<reference evidence="1 2" key="1">
    <citation type="journal article" date="2019" name="Sci. Rep.">
        <title>Orb-weaving spider Araneus ventricosus genome elucidates the spidroin gene catalogue.</title>
        <authorList>
            <person name="Kono N."/>
            <person name="Nakamura H."/>
            <person name="Ohtoshi R."/>
            <person name="Moran D.A.P."/>
            <person name="Shinohara A."/>
            <person name="Yoshida Y."/>
            <person name="Fujiwara M."/>
            <person name="Mori M."/>
            <person name="Tomita M."/>
            <person name="Arakawa K."/>
        </authorList>
    </citation>
    <scope>NUCLEOTIDE SEQUENCE [LARGE SCALE GENOMIC DNA]</scope>
</reference>
<name>A0A4Y2FDV0_ARAVE</name>
<dbReference type="AlphaFoldDB" id="A0A4Y2FDV0"/>
<organism evidence="1 2">
    <name type="scientific">Araneus ventricosus</name>
    <name type="common">Orbweaver spider</name>
    <name type="synonym">Epeira ventricosa</name>
    <dbReference type="NCBI Taxonomy" id="182803"/>
    <lineage>
        <taxon>Eukaryota</taxon>
        <taxon>Metazoa</taxon>
        <taxon>Ecdysozoa</taxon>
        <taxon>Arthropoda</taxon>
        <taxon>Chelicerata</taxon>
        <taxon>Arachnida</taxon>
        <taxon>Araneae</taxon>
        <taxon>Araneomorphae</taxon>
        <taxon>Entelegynae</taxon>
        <taxon>Araneoidea</taxon>
        <taxon>Araneidae</taxon>
        <taxon>Araneus</taxon>
    </lineage>
</organism>